<keyword evidence="3" id="KW-1185">Reference proteome</keyword>
<gene>
    <name evidence="2" type="ORF">FHS21_002773</name>
</gene>
<sequence length="118" mass="12218">MFIRMRAAIAISILAATLAGCQSTGEDTDGVPASAVPPAMDATATTAVGAPVDIADLVNASATRARSQMQARGYAFTQQQGSTTYWWNPKTTICATTVTSNGKFQTIGTATAHYCGQP</sequence>
<dbReference type="EMBL" id="JACHXN010000007">
    <property type="protein sequence ID" value="MBB3146358.1"/>
    <property type="molecule type" value="Genomic_DNA"/>
</dbReference>
<dbReference type="AlphaFoldDB" id="A0A839U6I3"/>
<feature type="chain" id="PRO_5032657649" description="PASTA domain-containing protein" evidence="1">
    <location>
        <begin position="22"/>
        <end position="118"/>
    </location>
</feature>
<evidence type="ECO:0000256" key="1">
    <source>
        <dbReference type="SAM" id="SignalP"/>
    </source>
</evidence>
<proteinExistence type="predicted"/>
<organism evidence="2 3">
    <name type="scientific">Phyllobacterium trifolii</name>
    <dbReference type="NCBI Taxonomy" id="300193"/>
    <lineage>
        <taxon>Bacteria</taxon>
        <taxon>Pseudomonadati</taxon>
        <taxon>Pseudomonadota</taxon>
        <taxon>Alphaproteobacteria</taxon>
        <taxon>Hyphomicrobiales</taxon>
        <taxon>Phyllobacteriaceae</taxon>
        <taxon>Phyllobacterium</taxon>
    </lineage>
</organism>
<name>A0A839U6I3_9HYPH</name>
<comment type="caution">
    <text evidence="2">The sequence shown here is derived from an EMBL/GenBank/DDBJ whole genome shotgun (WGS) entry which is preliminary data.</text>
</comment>
<evidence type="ECO:0008006" key="4">
    <source>
        <dbReference type="Google" id="ProtNLM"/>
    </source>
</evidence>
<accession>A0A839U6I3</accession>
<evidence type="ECO:0000313" key="3">
    <source>
        <dbReference type="Proteomes" id="UP000554520"/>
    </source>
</evidence>
<dbReference type="Proteomes" id="UP000554520">
    <property type="component" value="Unassembled WGS sequence"/>
</dbReference>
<evidence type="ECO:0000313" key="2">
    <source>
        <dbReference type="EMBL" id="MBB3146358.1"/>
    </source>
</evidence>
<reference evidence="2 3" key="1">
    <citation type="submission" date="2020-08" db="EMBL/GenBank/DDBJ databases">
        <title>Genomic Encyclopedia of Type Strains, Phase III (KMG-III): the genomes of soil and plant-associated and newly described type strains.</title>
        <authorList>
            <person name="Whitman W."/>
        </authorList>
    </citation>
    <scope>NUCLEOTIDE SEQUENCE [LARGE SCALE GENOMIC DNA]</scope>
    <source>
        <strain evidence="2 3">CECT 7015</strain>
    </source>
</reference>
<keyword evidence="1" id="KW-0732">Signal</keyword>
<dbReference type="PROSITE" id="PS51257">
    <property type="entry name" value="PROKAR_LIPOPROTEIN"/>
    <property type="match status" value="1"/>
</dbReference>
<protein>
    <recommendedName>
        <fullName evidence="4">PASTA domain-containing protein</fullName>
    </recommendedName>
</protein>
<feature type="signal peptide" evidence="1">
    <location>
        <begin position="1"/>
        <end position="21"/>
    </location>
</feature>
<dbReference type="RefSeq" id="WP_158482330.1">
    <property type="nucleotide sequence ID" value="NZ_JACHXN010000007.1"/>
</dbReference>